<dbReference type="STRING" id="49390.A0A068U0W4"/>
<dbReference type="EMBL" id="HG739090">
    <property type="protein sequence ID" value="CDP01228.1"/>
    <property type="molecule type" value="Genomic_DNA"/>
</dbReference>
<evidence type="ECO:0000259" key="1">
    <source>
        <dbReference type="Pfam" id="PF00646"/>
    </source>
</evidence>
<sequence length="280" mass="32783">MAQREWENLNIDCLVEVFKWVGMESLLLSIPLVCKSWYKATLDPKCWQILVFPDIRCSEKLPRPMTMHFVHSYSLSWHHFPNASFAKFVVSRGQRSATSLVLPGICAYQALEYISDECPDLKFLGLSLDLLYHNGPVIANLISKWKNLQVLSIGHCYMLNEMFAQLRLHCKNFVGLIFCYSWIGHEEAFAIASMPKIKYLSFRKVHFHQNNLLMILQSCRELELLDLRDCSGFDYGNEIRKLASHIKTFRCERSSSSEEEDDYHYYAEEEQARLVYRKIM</sequence>
<dbReference type="PANTHER" id="PTHR38926:SF5">
    <property type="entry name" value="F-BOX AND LEUCINE-RICH REPEAT PROTEIN 6"/>
    <property type="match status" value="1"/>
</dbReference>
<dbReference type="Gene3D" id="3.80.10.10">
    <property type="entry name" value="Ribonuclease Inhibitor"/>
    <property type="match status" value="1"/>
</dbReference>
<dbReference type="InterPro" id="IPR032675">
    <property type="entry name" value="LRR_dom_sf"/>
</dbReference>
<dbReference type="InterPro" id="IPR036047">
    <property type="entry name" value="F-box-like_dom_sf"/>
</dbReference>
<dbReference type="Gramene" id="CDP01228">
    <property type="protein sequence ID" value="CDP01228"/>
    <property type="gene ID" value="GSCOC_T00034801001"/>
</dbReference>
<evidence type="ECO:0000313" key="2">
    <source>
        <dbReference type="EMBL" id="CDP01228.1"/>
    </source>
</evidence>
<dbReference type="Pfam" id="PF00646">
    <property type="entry name" value="F-box"/>
    <property type="match status" value="1"/>
</dbReference>
<dbReference type="OrthoDB" id="1929062at2759"/>
<name>A0A068U0W4_COFCA</name>
<dbReference type="Gene3D" id="1.20.1280.50">
    <property type="match status" value="1"/>
</dbReference>
<organism evidence="2 3">
    <name type="scientific">Coffea canephora</name>
    <name type="common">Robusta coffee</name>
    <dbReference type="NCBI Taxonomy" id="49390"/>
    <lineage>
        <taxon>Eukaryota</taxon>
        <taxon>Viridiplantae</taxon>
        <taxon>Streptophyta</taxon>
        <taxon>Embryophyta</taxon>
        <taxon>Tracheophyta</taxon>
        <taxon>Spermatophyta</taxon>
        <taxon>Magnoliopsida</taxon>
        <taxon>eudicotyledons</taxon>
        <taxon>Gunneridae</taxon>
        <taxon>Pentapetalae</taxon>
        <taxon>asterids</taxon>
        <taxon>lamiids</taxon>
        <taxon>Gentianales</taxon>
        <taxon>Rubiaceae</taxon>
        <taxon>Ixoroideae</taxon>
        <taxon>Gardenieae complex</taxon>
        <taxon>Bertiereae - Coffeeae clade</taxon>
        <taxon>Coffeeae</taxon>
        <taxon>Coffea</taxon>
    </lineage>
</organism>
<dbReference type="AlphaFoldDB" id="A0A068U0W4"/>
<feature type="domain" description="F-box" evidence="1">
    <location>
        <begin position="6"/>
        <end position="48"/>
    </location>
</feature>
<reference evidence="3" key="1">
    <citation type="journal article" date="2014" name="Science">
        <title>The coffee genome provides insight into the convergent evolution of caffeine biosynthesis.</title>
        <authorList>
            <person name="Denoeud F."/>
            <person name="Carretero-Paulet L."/>
            <person name="Dereeper A."/>
            <person name="Droc G."/>
            <person name="Guyot R."/>
            <person name="Pietrella M."/>
            <person name="Zheng C."/>
            <person name="Alberti A."/>
            <person name="Anthony F."/>
            <person name="Aprea G."/>
            <person name="Aury J.M."/>
            <person name="Bento P."/>
            <person name="Bernard M."/>
            <person name="Bocs S."/>
            <person name="Campa C."/>
            <person name="Cenci A."/>
            <person name="Combes M.C."/>
            <person name="Crouzillat D."/>
            <person name="Da Silva C."/>
            <person name="Daddiego L."/>
            <person name="De Bellis F."/>
            <person name="Dussert S."/>
            <person name="Garsmeur O."/>
            <person name="Gayraud T."/>
            <person name="Guignon V."/>
            <person name="Jahn K."/>
            <person name="Jamilloux V."/>
            <person name="Joet T."/>
            <person name="Labadie K."/>
            <person name="Lan T."/>
            <person name="Leclercq J."/>
            <person name="Lepelley M."/>
            <person name="Leroy T."/>
            <person name="Li L.T."/>
            <person name="Librado P."/>
            <person name="Lopez L."/>
            <person name="Munoz A."/>
            <person name="Noel B."/>
            <person name="Pallavicini A."/>
            <person name="Perrotta G."/>
            <person name="Poncet V."/>
            <person name="Pot D."/>
            <person name="Priyono X."/>
            <person name="Rigoreau M."/>
            <person name="Rouard M."/>
            <person name="Rozas J."/>
            <person name="Tranchant-Dubreuil C."/>
            <person name="VanBuren R."/>
            <person name="Zhang Q."/>
            <person name="Andrade A.C."/>
            <person name="Argout X."/>
            <person name="Bertrand B."/>
            <person name="de Kochko A."/>
            <person name="Graziosi G."/>
            <person name="Henry R.J."/>
            <person name="Jayarama X."/>
            <person name="Ming R."/>
            <person name="Nagai C."/>
            <person name="Rounsley S."/>
            <person name="Sankoff D."/>
            <person name="Giuliano G."/>
            <person name="Albert V.A."/>
            <person name="Wincker P."/>
            <person name="Lashermes P."/>
        </authorList>
    </citation>
    <scope>NUCLEOTIDE SEQUENCE [LARGE SCALE GENOMIC DNA]</scope>
    <source>
        <strain evidence="3">cv. DH200-94</strain>
    </source>
</reference>
<dbReference type="PhylomeDB" id="A0A068U0W4"/>
<dbReference type="SUPFAM" id="SSF81383">
    <property type="entry name" value="F-box domain"/>
    <property type="match status" value="1"/>
</dbReference>
<dbReference type="SUPFAM" id="SSF52047">
    <property type="entry name" value="RNI-like"/>
    <property type="match status" value="1"/>
</dbReference>
<protein>
    <recommendedName>
        <fullName evidence="1">F-box domain-containing protein</fullName>
    </recommendedName>
</protein>
<accession>A0A068U0W4</accession>
<dbReference type="OMA" id="TNGDDYC"/>
<evidence type="ECO:0000313" key="3">
    <source>
        <dbReference type="Proteomes" id="UP000295252"/>
    </source>
</evidence>
<dbReference type="InterPro" id="IPR001810">
    <property type="entry name" value="F-box_dom"/>
</dbReference>
<keyword evidence="3" id="KW-1185">Reference proteome</keyword>
<dbReference type="Proteomes" id="UP000295252">
    <property type="component" value="Chromosome II"/>
</dbReference>
<proteinExistence type="predicted"/>
<gene>
    <name evidence="2" type="ORF">GSCOC_T00034801001</name>
</gene>
<dbReference type="InParanoid" id="A0A068U0W4"/>
<dbReference type="PANTHER" id="PTHR38926">
    <property type="entry name" value="F-BOX DOMAIN CONTAINING PROTEIN, EXPRESSED"/>
    <property type="match status" value="1"/>
</dbReference>